<evidence type="ECO:0000313" key="5">
    <source>
        <dbReference type="Proteomes" id="UP000324701"/>
    </source>
</evidence>
<evidence type="ECO:0000313" key="4">
    <source>
        <dbReference type="EMBL" id="KAA1250925.1"/>
    </source>
</evidence>
<dbReference type="Pfam" id="PF12484">
    <property type="entry name" value="PPE-SVP"/>
    <property type="match status" value="1"/>
</dbReference>
<dbReference type="Gene3D" id="1.20.1260.20">
    <property type="entry name" value="PPE superfamily"/>
    <property type="match status" value="1"/>
</dbReference>
<feature type="domain" description="PPE family C-terminal" evidence="3">
    <location>
        <begin position="333"/>
        <end position="397"/>
    </location>
</feature>
<dbReference type="Pfam" id="PF00823">
    <property type="entry name" value="PPE"/>
    <property type="match status" value="1"/>
</dbReference>
<comment type="similarity">
    <text evidence="1">Belongs to the mycobacterial PPE family.</text>
</comment>
<name>A0A5B1BT59_MYCSI</name>
<accession>A0A5B1BT59</accession>
<dbReference type="AlphaFoldDB" id="A0A5B1BT59"/>
<dbReference type="PANTHER" id="PTHR46766:SF1">
    <property type="entry name" value="GLUTAMINE-RICH PROTEIN 2"/>
    <property type="match status" value="1"/>
</dbReference>
<organism evidence="4 5">
    <name type="scientific">Mycobacterium simiae</name>
    <name type="common">Mycobacterium habana</name>
    <dbReference type="NCBI Taxonomy" id="1784"/>
    <lineage>
        <taxon>Bacteria</taxon>
        <taxon>Bacillati</taxon>
        <taxon>Actinomycetota</taxon>
        <taxon>Actinomycetes</taxon>
        <taxon>Mycobacteriales</taxon>
        <taxon>Mycobacteriaceae</taxon>
        <taxon>Mycobacterium</taxon>
        <taxon>Mycobacterium simiae complex</taxon>
    </lineage>
</organism>
<dbReference type="Proteomes" id="UP000324701">
    <property type="component" value="Unassembled WGS sequence"/>
</dbReference>
<dbReference type="OrthoDB" id="4764495at2"/>
<dbReference type="FunFam" id="1.20.1260.20:FF:000001">
    <property type="entry name" value="PPE family protein PPE41"/>
    <property type="match status" value="1"/>
</dbReference>
<protein>
    <submittedName>
        <fullName evidence="4">PPE family protein</fullName>
    </submittedName>
</protein>
<comment type="caution">
    <text evidence="4">The sequence shown here is derived from an EMBL/GenBank/DDBJ whole genome shotgun (WGS) entry which is preliminary data.</text>
</comment>
<dbReference type="InterPro" id="IPR000030">
    <property type="entry name" value="PPE_dom"/>
</dbReference>
<dbReference type="RefSeq" id="WP_149653273.1">
    <property type="nucleotide sequence ID" value="NZ_VTZN01000028.1"/>
</dbReference>
<proteinExistence type="inferred from homology"/>
<keyword evidence="5" id="KW-1185">Reference proteome</keyword>
<sequence>MLDFGALPPEINSGRMYAGAGPGPMLAAAEAWVELAAELQSMAASYGSIIEGLIVGLWTGPSSIAMATAAAPYVAWINTTGALAEEASAQANLAVAAYETAFAATVPPPVIVANRALLMTLIATNIFGQNTPAIAATEAEYMEMWAQDAAAMYTYAASSATASQLTPFTEPPPATDPAAAAGQSAAVAQAAGTAAGSDITAQLSQLMASVPNVLHNLATSVVSSPTSPSAALPASFFPLPPLPPWLATDIANWNTIMTTLTGPFSVQGITAIPGGVFLSFGQVYAYVQNAQGLQAFFAPAKPIAGALAPIADSLSLGANLTSAGTASDGTVTGAMGRAALVGSMSVPQGWTQAAPAIRLISSLLPADLAAAPAAAVPGEAGVFSQMALSSLAGRALGATAFGSGGSGSAASSLSGAAAEADPATATIIVIPALDD</sequence>
<feature type="domain" description="PPE" evidence="2">
    <location>
        <begin position="3"/>
        <end position="166"/>
    </location>
</feature>
<evidence type="ECO:0000256" key="1">
    <source>
        <dbReference type="ARBA" id="ARBA00010652"/>
    </source>
</evidence>
<evidence type="ECO:0000259" key="2">
    <source>
        <dbReference type="Pfam" id="PF00823"/>
    </source>
</evidence>
<dbReference type="InterPro" id="IPR022171">
    <property type="entry name" value="PPE_C"/>
</dbReference>
<evidence type="ECO:0000259" key="3">
    <source>
        <dbReference type="Pfam" id="PF12484"/>
    </source>
</evidence>
<dbReference type="SUPFAM" id="SSF140459">
    <property type="entry name" value="PE/PPE dimer-like"/>
    <property type="match status" value="1"/>
</dbReference>
<dbReference type="InterPro" id="IPR038332">
    <property type="entry name" value="PPE_sf"/>
</dbReference>
<dbReference type="EMBL" id="VTZN01000028">
    <property type="protein sequence ID" value="KAA1250925.1"/>
    <property type="molecule type" value="Genomic_DNA"/>
</dbReference>
<dbReference type="GO" id="GO:0052572">
    <property type="term" value="P:response to host immune response"/>
    <property type="evidence" value="ECO:0007669"/>
    <property type="project" value="TreeGrafter"/>
</dbReference>
<gene>
    <name evidence="4" type="ORF">F0Q45_07115</name>
</gene>
<reference evidence="4 5" key="1">
    <citation type="submission" date="2019-09" db="EMBL/GenBank/DDBJ databases">
        <title>Report of infection by Mycobacterium simiae a patient suffering from pulmonary tuberculosis.</title>
        <authorList>
            <person name="Mohanty P.S."/>
            <person name="Bansal A.K."/>
            <person name="Singh H."/>
            <person name="Sharma S."/>
            <person name="Patil S.A."/>
            <person name="Upadhaya P."/>
            <person name="Singh P.K."/>
            <person name="Kumar D."/>
            <person name="Kumar S."/>
            <person name="Singh R.K."/>
            <person name="Chaudhary B."/>
        </authorList>
    </citation>
    <scope>NUCLEOTIDE SEQUENCE [LARGE SCALE GENOMIC DNA]</scope>
    <source>
        <strain evidence="4 5">JAL-560-SIM</strain>
    </source>
</reference>
<dbReference type="PANTHER" id="PTHR46766">
    <property type="entry name" value="GLUTAMINE-RICH PROTEIN 2"/>
    <property type="match status" value="1"/>
</dbReference>